<gene>
    <name evidence="4" type="primary">ERICH6B-1</name>
    <name evidence="4" type="ORF">Y1Q_0004597</name>
</gene>
<dbReference type="Pfam" id="PF14977">
    <property type="entry name" value="FAM194"/>
    <property type="match status" value="1"/>
</dbReference>
<dbReference type="EMBL" id="AKHW03006155">
    <property type="protein sequence ID" value="KYO24005.1"/>
    <property type="molecule type" value="Genomic_DNA"/>
</dbReference>
<feature type="compositionally biased region" description="Polar residues" evidence="2">
    <location>
        <begin position="29"/>
        <end position="38"/>
    </location>
</feature>
<feature type="compositionally biased region" description="Polar residues" evidence="2">
    <location>
        <begin position="139"/>
        <end position="149"/>
    </location>
</feature>
<dbReference type="Proteomes" id="UP000050525">
    <property type="component" value="Unassembled WGS sequence"/>
</dbReference>
<name>A0A151MHK9_ALLMI</name>
<evidence type="ECO:0000256" key="1">
    <source>
        <dbReference type="SAM" id="Coils"/>
    </source>
</evidence>
<feature type="region of interest" description="Disordered" evidence="2">
    <location>
        <begin position="18"/>
        <end position="51"/>
    </location>
</feature>
<protein>
    <submittedName>
        <fullName evidence="4">Glutamate-rich protein 6B isoform A</fullName>
    </submittedName>
</protein>
<reference evidence="4 5" key="1">
    <citation type="journal article" date="2012" name="Genome Biol.">
        <title>Sequencing three crocodilian genomes to illuminate the evolution of archosaurs and amniotes.</title>
        <authorList>
            <person name="St John J.A."/>
            <person name="Braun E.L."/>
            <person name="Isberg S.R."/>
            <person name="Miles L.G."/>
            <person name="Chong A.Y."/>
            <person name="Gongora J."/>
            <person name="Dalzell P."/>
            <person name="Moran C."/>
            <person name="Bed'hom B."/>
            <person name="Abzhanov A."/>
            <person name="Burgess S.C."/>
            <person name="Cooksey A.M."/>
            <person name="Castoe T.A."/>
            <person name="Crawford N.G."/>
            <person name="Densmore L.D."/>
            <person name="Drew J.C."/>
            <person name="Edwards S.V."/>
            <person name="Faircloth B.C."/>
            <person name="Fujita M.K."/>
            <person name="Greenwold M.J."/>
            <person name="Hoffmann F.G."/>
            <person name="Howard J.M."/>
            <person name="Iguchi T."/>
            <person name="Janes D.E."/>
            <person name="Khan S.Y."/>
            <person name="Kohno S."/>
            <person name="de Koning A.J."/>
            <person name="Lance S.L."/>
            <person name="McCarthy F.M."/>
            <person name="McCormack J.E."/>
            <person name="Merchant M.E."/>
            <person name="Peterson D.G."/>
            <person name="Pollock D.D."/>
            <person name="Pourmand N."/>
            <person name="Raney B.J."/>
            <person name="Roessler K.A."/>
            <person name="Sanford J.R."/>
            <person name="Sawyer R.H."/>
            <person name="Schmidt C.J."/>
            <person name="Triplett E.W."/>
            <person name="Tuberville T.D."/>
            <person name="Venegas-Anaya M."/>
            <person name="Howard J.T."/>
            <person name="Jarvis E.D."/>
            <person name="Guillette L.J.Jr."/>
            <person name="Glenn T.C."/>
            <person name="Green R.E."/>
            <person name="Ray D.A."/>
        </authorList>
    </citation>
    <scope>NUCLEOTIDE SEQUENCE [LARGE SCALE GENOMIC DNA]</scope>
    <source>
        <strain evidence="4">KSC_2009_1</strain>
    </source>
</reference>
<proteinExistence type="predicted"/>
<dbReference type="PANTHER" id="PTHR23093:SF17">
    <property type="entry name" value="GLUTAMATE-RICH PROTEIN 6B"/>
    <property type="match status" value="1"/>
</dbReference>
<feature type="region of interest" description="Disordered" evidence="2">
    <location>
        <begin position="99"/>
        <end position="176"/>
    </location>
</feature>
<feature type="coiled-coil region" evidence="1">
    <location>
        <begin position="224"/>
        <end position="251"/>
    </location>
</feature>
<keyword evidence="5" id="KW-1185">Reference proteome</keyword>
<keyword evidence="1" id="KW-0175">Coiled coil</keyword>
<dbReference type="InterPro" id="IPR029281">
    <property type="entry name" value="FAM194_C"/>
</dbReference>
<feature type="domain" description="FAM194 C-terminal" evidence="3">
    <location>
        <begin position="503"/>
        <end position="692"/>
    </location>
</feature>
<sequence length="733" mass="83581">MPERWDNALERRDNVLERWDMSNGHKLSGSGSSPSQPKTFPPGGISSDSKYDGLLLTVENVKKLEEECTTPKEVLVNQKVEEYIKQTNLSLLERARSRNTSREFVLDETNPEGVASPTKLDEKSGKTHGKTSKEISKAECQTDSPSTLHVGSKSKESKKSVDSSPTSPQSRKYDVEDLMTQTEWGYSEKSLDAHEDVFGEEVRSTEVVDEESVSIQSQDIVVIYTNISKEIEEKEKEVVVAEAAAEKIEAEEEASTEIDYAEGREEYEQIILDEQDVYSTLSKSVDERTDGNAAEEEKGKKLNFEALHELVENLQDHRSVSEEETSLLESKAYDGVKITTLYLKEGHGESEREICEFCSGPVKPFPEVEDLSIVPLEKLLCCRTYKTVFECVIKELLMKTDSAEEIDISPHPRLSQVLLLSETKKKLEKQLRDRGFEIYREIFQRYMKFAAWTKISFALADQKDISAVGGKHSRKQSTAPEDVLELDTEIRAEHLKNCHAREAVRRYYPDGQIFSLLFPDGTGQVYYPSGNIAILITYVNRVLFTYIILEDNSYTGIRAFFTPHGYATCYHQNRLFWMILDFCSGSYFDKKGVEQKHWRWHDFSHHVHAPPFQPISMKLNVYISIKVVAQDQISLSFAKDSNSIHFNMGARLKLKDPATLHFKPAEDQLELFLHSKSVQIKKLLAKMQKALQDWHCAQRLLTSQDSQSVHCESKTHFQAVNRLHLTACQEPVS</sequence>
<evidence type="ECO:0000313" key="5">
    <source>
        <dbReference type="Proteomes" id="UP000050525"/>
    </source>
</evidence>
<evidence type="ECO:0000256" key="2">
    <source>
        <dbReference type="SAM" id="MobiDB-lite"/>
    </source>
</evidence>
<evidence type="ECO:0000313" key="4">
    <source>
        <dbReference type="EMBL" id="KYO24005.1"/>
    </source>
</evidence>
<comment type="caution">
    <text evidence="4">The sequence shown here is derived from an EMBL/GenBank/DDBJ whole genome shotgun (WGS) entry which is preliminary data.</text>
</comment>
<dbReference type="AlphaFoldDB" id="A0A151MHK9"/>
<organism evidence="4 5">
    <name type="scientific">Alligator mississippiensis</name>
    <name type="common">American alligator</name>
    <dbReference type="NCBI Taxonomy" id="8496"/>
    <lineage>
        <taxon>Eukaryota</taxon>
        <taxon>Metazoa</taxon>
        <taxon>Chordata</taxon>
        <taxon>Craniata</taxon>
        <taxon>Vertebrata</taxon>
        <taxon>Euteleostomi</taxon>
        <taxon>Archelosauria</taxon>
        <taxon>Archosauria</taxon>
        <taxon>Crocodylia</taxon>
        <taxon>Alligatoridae</taxon>
        <taxon>Alligatorinae</taxon>
        <taxon>Alligator</taxon>
    </lineage>
</organism>
<feature type="compositionally biased region" description="Basic and acidic residues" evidence="2">
    <location>
        <begin position="119"/>
        <end position="137"/>
    </location>
</feature>
<evidence type="ECO:0000259" key="3">
    <source>
        <dbReference type="Pfam" id="PF14977"/>
    </source>
</evidence>
<accession>A0A151MHK9</accession>
<dbReference type="PANTHER" id="PTHR23093">
    <property type="entry name" value="SIMILAR TO CHROMOSOME 3 OPEN READING FRAME 20"/>
    <property type="match status" value="1"/>
</dbReference>